<evidence type="ECO:0000256" key="6">
    <source>
        <dbReference type="SAM" id="Phobius"/>
    </source>
</evidence>
<dbReference type="PANTHER" id="PTHR30213:SF0">
    <property type="entry name" value="UPF0761 MEMBRANE PROTEIN YIHY"/>
    <property type="match status" value="1"/>
</dbReference>
<feature type="transmembrane region" description="Helical" evidence="6">
    <location>
        <begin position="179"/>
        <end position="199"/>
    </location>
</feature>
<dbReference type="PANTHER" id="PTHR30213">
    <property type="entry name" value="INNER MEMBRANE PROTEIN YHJD"/>
    <property type="match status" value="1"/>
</dbReference>
<dbReference type="GO" id="GO:0005886">
    <property type="term" value="C:plasma membrane"/>
    <property type="evidence" value="ECO:0007669"/>
    <property type="project" value="UniProtKB-SubCell"/>
</dbReference>
<dbReference type="Pfam" id="PF03631">
    <property type="entry name" value="Virul_fac_BrkB"/>
    <property type="match status" value="1"/>
</dbReference>
<dbReference type="InterPro" id="IPR017039">
    <property type="entry name" value="Virul_fac_BrkB"/>
</dbReference>
<dbReference type="PIRSF" id="PIRSF035875">
    <property type="entry name" value="RNase_BN"/>
    <property type="match status" value="1"/>
</dbReference>
<keyword evidence="8" id="KW-1185">Reference proteome</keyword>
<feature type="transmembrane region" description="Helical" evidence="6">
    <location>
        <begin position="135"/>
        <end position="159"/>
    </location>
</feature>
<organism evidence="7 8">
    <name type="scientific">Pseudohoeflea suaedae</name>
    <dbReference type="NCBI Taxonomy" id="877384"/>
    <lineage>
        <taxon>Bacteria</taxon>
        <taxon>Pseudomonadati</taxon>
        <taxon>Pseudomonadota</taxon>
        <taxon>Alphaproteobacteria</taxon>
        <taxon>Hyphomicrobiales</taxon>
        <taxon>Rhizobiaceae</taxon>
        <taxon>Pseudohoeflea</taxon>
    </lineage>
</organism>
<feature type="transmembrane region" description="Helical" evidence="6">
    <location>
        <begin position="92"/>
        <end position="115"/>
    </location>
</feature>
<evidence type="ECO:0000256" key="2">
    <source>
        <dbReference type="ARBA" id="ARBA00022475"/>
    </source>
</evidence>
<dbReference type="EMBL" id="SMSI01000003">
    <property type="protein sequence ID" value="TDH34842.1"/>
    <property type="molecule type" value="Genomic_DNA"/>
</dbReference>
<evidence type="ECO:0000256" key="4">
    <source>
        <dbReference type="ARBA" id="ARBA00022989"/>
    </source>
</evidence>
<proteinExistence type="predicted"/>
<evidence type="ECO:0000313" key="8">
    <source>
        <dbReference type="Proteomes" id="UP000295131"/>
    </source>
</evidence>
<evidence type="ECO:0000256" key="5">
    <source>
        <dbReference type="ARBA" id="ARBA00023136"/>
    </source>
</evidence>
<evidence type="ECO:0000256" key="1">
    <source>
        <dbReference type="ARBA" id="ARBA00004651"/>
    </source>
</evidence>
<keyword evidence="5 6" id="KW-0472">Membrane</keyword>
<accession>A0A4R5PI72</accession>
<keyword evidence="3 6" id="KW-0812">Transmembrane</keyword>
<protein>
    <submittedName>
        <fullName evidence="7">YihY/virulence factor BrkB family protein</fullName>
    </submittedName>
</protein>
<keyword evidence="2" id="KW-1003">Cell membrane</keyword>
<gene>
    <name evidence="7" type="ORF">E2A64_13945</name>
</gene>
<reference evidence="7 8" key="1">
    <citation type="journal article" date="2013" name="Int. J. Syst. Evol. Microbiol.">
        <title>Hoeflea suaedae sp. nov., an endophytic bacterium isolated from the root of the halophyte Suaeda maritima.</title>
        <authorList>
            <person name="Chung E.J."/>
            <person name="Park J.A."/>
            <person name="Pramanik P."/>
            <person name="Bibi F."/>
            <person name="Jeon C.O."/>
            <person name="Chung Y.R."/>
        </authorList>
    </citation>
    <scope>NUCLEOTIDE SEQUENCE [LARGE SCALE GENOMIC DNA]</scope>
    <source>
        <strain evidence="7 8">YC6898</strain>
    </source>
</reference>
<keyword evidence="4 6" id="KW-1133">Transmembrane helix</keyword>
<evidence type="ECO:0000313" key="7">
    <source>
        <dbReference type="EMBL" id="TDH34842.1"/>
    </source>
</evidence>
<dbReference type="OrthoDB" id="7163777at2"/>
<dbReference type="RefSeq" id="WP_133285127.1">
    <property type="nucleotide sequence ID" value="NZ_SMSI01000003.1"/>
</dbReference>
<feature type="transmembrane region" description="Helical" evidence="6">
    <location>
        <begin position="237"/>
        <end position="263"/>
    </location>
</feature>
<feature type="transmembrane region" description="Helical" evidence="6">
    <location>
        <begin position="30"/>
        <end position="52"/>
    </location>
</feature>
<comment type="caution">
    <text evidence="7">The sequence shown here is derived from an EMBL/GenBank/DDBJ whole genome shotgun (WGS) entry which is preliminary data.</text>
</comment>
<dbReference type="NCBIfam" id="TIGR00765">
    <property type="entry name" value="yihY_not_rbn"/>
    <property type="match status" value="1"/>
</dbReference>
<feature type="transmembrane region" description="Helical" evidence="6">
    <location>
        <begin position="211"/>
        <end position="231"/>
    </location>
</feature>
<name>A0A4R5PI72_9HYPH</name>
<dbReference type="AlphaFoldDB" id="A0A4R5PI72"/>
<sequence>MKRSKRVRSVLWDAIYHFTMDDGWAMSSHVAMSVLLALFPFVIFGAALASFLGASSYAETVSYVIFDTWPENIAEPISREVVQVLTVDRGGLVTISVVAAALFSTNGVEALRLSLNRAYRVTDTRPWYVTRAQSLGFVIMGVLTIVLVSFLVVVGPVIVRLAREHFPLLENIITAFDNWRNALAIVVLVIGLMVSHMWLPAGRRRMIDILPGVTLTLVAWIVGAVGFAWYLKEMANYVATYAGLASIVIALLFLYMVGAIFIFGAEINAARMKVKARIRAEREAAEAAKAEGVTAN</sequence>
<comment type="subcellular location">
    <subcellularLocation>
        <location evidence="1">Cell membrane</location>
        <topology evidence="1">Multi-pass membrane protein</topology>
    </subcellularLocation>
</comment>
<evidence type="ECO:0000256" key="3">
    <source>
        <dbReference type="ARBA" id="ARBA00022692"/>
    </source>
</evidence>
<dbReference type="Proteomes" id="UP000295131">
    <property type="component" value="Unassembled WGS sequence"/>
</dbReference>